<feature type="signal peptide" evidence="2">
    <location>
        <begin position="1"/>
        <end position="24"/>
    </location>
</feature>
<evidence type="ECO:0000256" key="1">
    <source>
        <dbReference type="SAM" id="MobiDB-lite"/>
    </source>
</evidence>
<dbReference type="RefSeq" id="WP_285485805.1">
    <property type="nucleotide sequence ID" value="NZ_BSTI01000001.1"/>
</dbReference>
<evidence type="ECO:0000313" key="5">
    <source>
        <dbReference type="Proteomes" id="UP001165136"/>
    </source>
</evidence>
<feature type="chain" id="PRO_5040724497" description="DUF4232 domain-containing protein" evidence="2">
    <location>
        <begin position="25"/>
        <end position="221"/>
    </location>
</feature>
<dbReference type="Proteomes" id="UP001165136">
    <property type="component" value="Unassembled WGS sequence"/>
</dbReference>
<dbReference type="AlphaFoldDB" id="A0A9W6QY05"/>
<gene>
    <name evidence="4" type="ORF">Atai01_06640</name>
</gene>
<proteinExistence type="predicted"/>
<evidence type="ECO:0000259" key="3">
    <source>
        <dbReference type="Pfam" id="PF14016"/>
    </source>
</evidence>
<dbReference type="EMBL" id="BSTI01000001">
    <property type="protein sequence ID" value="GLY64045.1"/>
    <property type="molecule type" value="Genomic_DNA"/>
</dbReference>
<dbReference type="PROSITE" id="PS51257">
    <property type="entry name" value="PROKAR_LIPOPROTEIN"/>
    <property type="match status" value="1"/>
</dbReference>
<keyword evidence="5" id="KW-1185">Reference proteome</keyword>
<sequence>MVQNRISRIGLAVAAAAVAAVASACNQGTNNAQAPASETPATSVTAPSSSATDSPTPSAMPGASGGDAAANPAPDANGFCKSADLRLSLGRGEGAAGTAYRPLVFTNVSDHQCVIQGFPGVSYVGGDDGHQVGAAAERQGTKGAPITLHKGESAFATVGFVTIENFDPAACQPQPVRGLRVYPPQETASMYLDLPTTGCASDKIPGHQLSVKTIEKGTGEN</sequence>
<reference evidence="4" key="1">
    <citation type="submission" date="2023-03" db="EMBL/GenBank/DDBJ databases">
        <title>Amycolatopsis taiwanensis NBRC 103393.</title>
        <authorList>
            <person name="Ichikawa N."/>
            <person name="Sato H."/>
            <person name="Tonouchi N."/>
        </authorList>
    </citation>
    <scope>NUCLEOTIDE SEQUENCE</scope>
    <source>
        <strain evidence="4">NBRC 103393</strain>
    </source>
</reference>
<accession>A0A9W6QY05</accession>
<keyword evidence="2" id="KW-0732">Signal</keyword>
<dbReference type="Pfam" id="PF14016">
    <property type="entry name" value="DUF4232"/>
    <property type="match status" value="1"/>
</dbReference>
<comment type="caution">
    <text evidence="4">The sequence shown here is derived from an EMBL/GenBank/DDBJ whole genome shotgun (WGS) entry which is preliminary data.</text>
</comment>
<organism evidence="4 5">
    <name type="scientific">Amycolatopsis taiwanensis</name>
    <dbReference type="NCBI Taxonomy" id="342230"/>
    <lineage>
        <taxon>Bacteria</taxon>
        <taxon>Bacillati</taxon>
        <taxon>Actinomycetota</taxon>
        <taxon>Actinomycetes</taxon>
        <taxon>Pseudonocardiales</taxon>
        <taxon>Pseudonocardiaceae</taxon>
        <taxon>Amycolatopsis</taxon>
    </lineage>
</organism>
<feature type="domain" description="DUF4232" evidence="3">
    <location>
        <begin position="80"/>
        <end position="213"/>
    </location>
</feature>
<evidence type="ECO:0000256" key="2">
    <source>
        <dbReference type="SAM" id="SignalP"/>
    </source>
</evidence>
<protein>
    <recommendedName>
        <fullName evidence="3">DUF4232 domain-containing protein</fullName>
    </recommendedName>
</protein>
<feature type="region of interest" description="Disordered" evidence="1">
    <location>
        <begin position="29"/>
        <end position="71"/>
    </location>
</feature>
<feature type="compositionally biased region" description="Low complexity" evidence="1">
    <location>
        <begin position="34"/>
        <end position="71"/>
    </location>
</feature>
<dbReference type="InterPro" id="IPR025326">
    <property type="entry name" value="DUF4232"/>
</dbReference>
<name>A0A9W6QY05_9PSEU</name>
<evidence type="ECO:0000313" key="4">
    <source>
        <dbReference type="EMBL" id="GLY64045.1"/>
    </source>
</evidence>